<reference evidence="1 2" key="1">
    <citation type="submission" date="2018-06" db="EMBL/GenBank/DDBJ databases">
        <authorList>
            <consortium name="Pathogen Informatics"/>
            <person name="Doyle S."/>
        </authorList>
    </citation>
    <scope>NUCLEOTIDE SEQUENCE [LARGE SCALE GENOMIC DNA]</scope>
    <source>
        <strain evidence="1 2">NCTC8105</strain>
    </source>
</reference>
<evidence type="ECO:0000313" key="2">
    <source>
        <dbReference type="Proteomes" id="UP000254821"/>
    </source>
</evidence>
<sequence>MSHIENVLSRTDLDKNNIESLKYIRQHSEAAYDGLISGLGAMGNAIFWACDNENYTESEAKEDLRGIGEMMIYIPGIIAALKFNADEADFNIKERDKTPKR</sequence>
<organism evidence="1 2">
    <name type="scientific">Hafnia alvei</name>
    <dbReference type="NCBI Taxonomy" id="569"/>
    <lineage>
        <taxon>Bacteria</taxon>
        <taxon>Pseudomonadati</taxon>
        <taxon>Pseudomonadota</taxon>
        <taxon>Gammaproteobacteria</taxon>
        <taxon>Enterobacterales</taxon>
        <taxon>Hafniaceae</taxon>
        <taxon>Hafnia</taxon>
    </lineage>
</organism>
<proteinExistence type="predicted"/>
<dbReference type="Proteomes" id="UP000254821">
    <property type="component" value="Unassembled WGS sequence"/>
</dbReference>
<dbReference type="AlphaFoldDB" id="A0A377PFQ7"/>
<evidence type="ECO:0000313" key="1">
    <source>
        <dbReference type="EMBL" id="STQ79196.1"/>
    </source>
</evidence>
<accession>A0A377PFQ7</accession>
<protein>
    <submittedName>
        <fullName evidence="1">Uncharacterized protein</fullName>
    </submittedName>
</protein>
<name>A0A377PFQ7_HAFAL</name>
<dbReference type="EMBL" id="UGHP01000001">
    <property type="protein sequence ID" value="STQ79196.1"/>
    <property type="molecule type" value="Genomic_DNA"/>
</dbReference>
<gene>
    <name evidence="1" type="ORF">NCTC8105_01265</name>
</gene>
<dbReference type="RefSeq" id="WP_043491585.1">
    <property type="nucleotide sequence ID" value="NZ_CP139992.1"/>
</dbReference>